<evidence type="ECO:0008006" key="4">
    <source>
        <dbReference type="Google" id="ProtNLM"/>
    </source>
</evidence>
<organism evidence="2 3">
    <name type="scientific">Ostreobium quekettii</name>
    <dbReference type="NCBI Taxonomy" id="121088"/>
    <lineage>
        <taxon>Eukaryota</taxon>
        <taxon>Viridiplantae</taxon>
        <taxon>Chlorophyta</taxon>
        <taxon>core chlorophytes</taxon>
        <taxon>Ulvophyceae</taxon>
        <taxon>TCBD clade</taxon>
        <taxon>Bryopsidales</taxon>
        <taxon>Ostreobineae</taxon>
        <taxon>Ostreobiaceae</taxon>
        <taxon>Ostreobium</taxon>
    </lineage>
</organism>
<dbReference type="AlphaFoldDB" id="A0A8S1JAU3"/>
<keyword evidence="1" id="KW-1133">Transmembrane helix</keyword>
<keyword evidence="1" id="KW-0472">Membrane</keyword>
<dbReference type="OrthoDB" id="10497895at2759"/>
<evidence type="ECO:0000313" key="3">
    <source>
        <dbReference type="Proteomes" id="UP000708148"/>
    </source>
</evidence>
<feature type="transmembrane region" description="Helical" evidence="1">
    <location>
        <begin position="47"/>
        <end position="68"/>
    </location>
</feature>
<keyword evidence="3" id="KW-1185">Reference proteome</keyword>
<keyword evidence="1" id="KW-0812">Transmembrane</keyword>
<protein>
    <recommendedName>
        <fullName evidence="4">Transmembrane protein</fullName>
    </recommendedName>
</protein>
<reference evidence="2" key="1">
    <citation type="submission" date="2020-12" db="EMBL/GenBank/DDBJ databases">
        <authorList>
            <person name="Iha C."/>
        </authorList>
    </citation>
    <scope>NUCLEOTIDE SEQUENCE</scope>
</reference>
<evidence type="ECO:0000313" key="2">
    <source>
        <dbReference type="EMBL" id="CAD7702543.1"/>
    </source>
</evidence>
<name>A0A8S1JAU3_9CHLO</name>
<dbReference type="EMBL" id="CAJHUC010001863">
    <property type="protein sequence ID" value="CAD7702543.1"/>
    <property type="molecule type" value="Genomic_DNA"/>
</dbReference>
<gene>
    <name evidence="2" type="ORF">OSTQU699_LOCUS7900</name>
</gene>
<sequence>MALPFDTVSCSPLDDSAPCSGCGWKCGCYQCSSANNSRTWAECQCPCRFWVVVCFVVLAGFFVCFYIATVFRKTLLYSMASGAVAVAAALSALAAGNVSARRPGGALLDGLHP</sequence>
<dbReference type="Proteomes" id="UP000708148">
    <property type="component" value="Unassembled WGS sequence"/>
</dbReference>
<comment type="caution">
    <text evidence="2">The sequence shown here is derived from an EMBL/GenBank/DDBJ whole genome shotgun (WGS) entry which is preliminary data.</text>
</comment>
<feature type="transmembrane region" description="Helical" evidence="1">
    <location>
        <begin position="74"/>
        <end position="95"/>
    </location>
</feature>
<accession>A0A8S1JAU3</accession>
<evidence type="ECO:0000256" key="1">
    <source>
        <dbReference type="SAM" id="Phobius"/>
    </source>
</evidence>
<proteinExistence type="predicted"/>